<organism evidence="7 8">
    <name type="scientific">Pseudocitrobacter cyperus</name>
    <dbReference type="NCBI Taxonomy" id="3112843"/>
    <lineage>
        <taxon>Bacteria</taxon>
        <taxon>Pseudomonadati</taxon>
        <taxon>Pseudomonadota</taxon>
        <taxon>Gammaproteobacteria</taxon>
        <taxon>Enterobacterales</taxon>
        <taxon>Enterobacteriaceae</taxon>
        <taxon>Pseudocitrobacter</taxon>
    </lineage>
</organism>
<dbReference type="SUPFAM" id="SSF49584">
    <property type="entry name" value="Periplasmic chaperone C-domain"/>
    <property type="match status" value="1"/>
</dbReference>
<dbReference type="Gene3D" id="2.60.40.10">
    <property type="entry name" value="Immunoglobulins"/>
    <property type="match status" value="2"/>
</dbReference>
<sequence length="243" mass="27052">MRNFRWWLVFSKSVLLIMALAGGIPPAGAVVSPDRSRVILSTDPAEESLLLTNADTIPSLIQVWVDDGNLLASPDNLNLPIAILPPVFKLAAGQQRDVRIKLLRKNFVENVEKLYWINIYQVPPNTNRKAGTMQQIVMPLRIRIKLIVRPVAMKALEESEGEIINASLVKGENAALLLSNPGKRVLSLSGIKFSNVNYNGVTLLPGETKRVSLTNKDIAGGRQTIYWSIVNDMGINWEYKREI</sequence>
<dbReference type="EMBL" id="JAYMYY010000001">
    <property type="protein sequence ID" value="MEO3989901.1"/>
    <property type="molecule type" value="Genomic_DNA"/>
</dbReference>
<dbReference type="InterPro" id="IPR008962">
    <property type="entry name" value="PapD-like_sf"/>
</dbReference>
<dbReference type="Pfam" id="PF00345">
    <property type="entry name" value="PapD_N"/>
    <property type="match status" value="1"/>
</dbReference>
<dbReference type="InterPro" id="IPR001829">
    <property type="entry name" value="Pili_assmbl_chaperone_bac"/>
</dbReference>
<dbReference type="InterPro" id="IPR050643">
    <property type="entry name" value="Periplasmic_pilus_chap"/>
</dbReference>
<evidence type="ECO:0000256" key="5">
    <source>
        <dbReference type="ARBA" id="ARBA00023186"/>
    </source>
</evidence>
<dbReference type="InterPro" id="IPR036316">
    <property type="entry name" value="Pili_assmbl_chap_C_dom_sf"/>
</dbReference>
<dbReference type="PRINTS" id="PR00969">
    <property type="entry name" value="CHAPERONPILI"/>
</dbReference>
<accession>A0ABV0HHF1</accession>
<evidence type="ECO:0000313" key="8">
    <source>
        <dbReference type="Proteomes" id="UP001444146"/>
    </source>
</evidence>
<proteinExistence type="inferred from homology"/>
<keyword evidence="3" id="KW-0732">Signal</keyword>
<evidence type="ECO:0000256" key="4">
    <source>
        <dbReference type="ARBA" id="ARBA00022764"/>
    </source>
</evidence>
<dbReference type="RefSeq" id="WP_347794306.1">
    <property type="nucleotide sequence ID" value="NZ_JAYMYY010000001.1"/>
</dbReference>
<dbReference type="PANTHER" id="PTHR30251">
    <property type="entry name" value="PILUS ASSEMBLY CHAPERONE"/>
    <property type="match status" value="1"/>
</dbReference>
<evidence type="ECO:0000256" key="1">
    <source>
        <dbReference type="ARBA" id="ARBA00004418"/>
    </source>
</evidence>
<reference evidence="7 8" key="1">
    <citation type="submission" date="2024-01" db="EMBL/GenBank/DDBJ databases">
        <title>Pseudocitrobacter sp. Endophytic strain Cyp-38L.</title>
        <authorList>
            <person name="Amer M.A."/>
            <person name="Hamed S.M."/>
        </authorList>
    </citation>
    <scope>NUCLEOTIDE SEQUENCE [LARGE SCALE GENOMIC DNA]</scope>
    <source>
        <strain evidence="7 8">Cyp38S</strain>
    </source>
</reference>
<keyword evidence="8" id="KW-1185">Reference proteome</keyword>
<dbReference type="InterPro" id="IPR013783">
    <property type="entry name" value="Ig-like_fold"/>
</dbReference>
<feature type="domain" description="Pili assembly chaperone N-terminal" evidence="6">
    <location>
        <begin position="31"/>
        <end position="153"/>
    </location>
</feature>
<dbReference type="InterPro" id="IPR016147">
    <property type="entry name" value="Pili_assmbl_chaperone_N"/>
</dbReference>
<comment type="similarity">
    <text evidence="2">Belongs to the periplasmic pilus chaperone family.</text>
</comment>
<evidence type="ECO:0000256" key="2">
    <source>
        <dbReference type="ARBA" id="ARBA00007399"/>
    </source>
</evidence>
<evidence type="ECO:0000313" key="7">
    <source>
        <dbReference type="EMBL" id="MEO3989901.1"/>
    </source>
</evidence>
<dbReference type="PANTHER" id="PTHR30251:SF7">
    <property type="entry name" value="FIMBRIAE CHAPARONE"/>
    <property type="match status" value="1"/>
</dbReference>
<name>A0ABV0HHF1_9ENTR</name>
<keyword evidence="5" id="KW-0143">Chaperone</keyword>
<comment type="subcellular location">
    <subcellularLocation>
        <location evidence="1">Periplasm</location>
    </subcellularLocation>
</comment>
<gene>
    <name evidence="7" type="ORF">VSR74_08740</name>
</gene>
<keyword evidence="4" id="KW-0574">Periplasm</keyword>
<dbReference type="Proteomes" id="UP001444146">
    <property type="component" value="Unassembled WGS sequence"/>
</dbReference>
<dbReference type="SUPFAM" id="SSF49354">
    <property type="entry name" value="PapD-like"/>
    <property type="match status" value="1"/>
</dbReference>
<evidence type="ECO:0000256" key="3">
    <source>
        <dbReference type="ARBA" id="ARBA00022729"/>
    </source>
</evidence>
<comment type="caution">
    <text evidence="7">The sequence shown here is derived from an EMBL/GenBank/DDBJ whole genome shotgun (WGS) entry which is preliminary data.</text>
</comment>
<protein>
    <submittedName>
        <fullName evidence="7">Fimbria/pilus periplasmic chaperone</fullName>
    </submittedName>
</protein>
<evidence type="ECO:0000259" key="6">
    <source>
        <dbReference type="Pfam" id="PF00345"/>
    </source>
</evidence>